<evidence type="ECO:0000256" key="7">
    <source>
        <dbReference type="ARBA" id="ARBA00023136"/>
    </source>
</evidence>
<sequence length="351" mass="36432">MTWDVALILGIDGLANGAIYLLAGLGLVLIFSVTRVVFVPFGDIAAFAALTLAAFETGKLPPTIGMVIFLAALALLTEVGSLLRKGEARRIPKALLLWGVLPLVPCAIAWAAARAGVPVALQIVASVLLVVPVAPLLARVVFQPIADASGLVLLIVSLALHFLLSGLGLLFFGPEGSRTSALTSASLTLGDGFTVSGQVVLMVSAAIVLSGLFFLVFERTVTGKALRATAVNRVGARLVGIRPARTALLAYGCASLLAGLIGVLIAPVTTMYYDSGFIIGLKAFVAAIIGGLVSYPVTAIGALAVGIIESFASFWSGALKDVIVFSLLIPVLMARSYMARHHEEEAEEIDQ</sequence>
<dbReference type="PANTHER" id="PTHR11795:SF450">
    <property type="entry name" value="ABC TRANSPORTER PERMEASE PROTEIN"/>
    <property type="match status" value="1"/>
</dbReference>
<feature type="transmembrane region" description="Helical" evidence="9">
    <location>
        <begin position="193"/>
        <end position="217"/>
    </location>
</feature>
<dbReference type="GO" id="GO:0022857">
    <property type="term" value="F:transmembrane transporter activity"/>
    <property type="evidence" value="ECO:0007669"/>
    <property type="project" value="InterPro"/>
</dbReference>
<dbReference type="InterPro" id="IPR001851">
    <property type="entry name" value="ABC_transp_permease"/>
</dbReference>
<feature type="transmembrane region" description="Helical" evidence="9">
    <location>
        <begin position="318"/>
        <end position="338"/>
    </location>
</feature>
<dbReference type="PATRIC" id="fig|433924.3.peg.3262"/>
<feature type="transmembrane region" description="Helical" evidence="9">
    <location>
        <begin position="95"/>
        <end position="113"/>
    </location>
</feature>
<dbReference type="Proteomes" id="UP000072741">
    <property type="component" value="Unassembled WGS sequence"/>
</dbReference>
<evidence type="ECO:0000256" key="3">
    <source>
        <dbReference type="ARBA" id="ARBA00022475"/>
    </source>
</evidence>
<comment type="caution">
    <text evidence="10">The sequence shown here is derived from an EMBL/GenBank/DDBJ whole genome shotgun (WGS) entry which is preliminary data.</text>
</comment>
<evidence type="ECO:0000256" key="9">
    <source>
        <dbReference type="SAM" id="Phobius"/>
    </source>
</evidence>
<dbReference type="GO" id="GO:0005886">
    <property type="term" value="C:plasma membrane"/>
    <property type="evidence" value="ECO:0007669"/>
    <property type="project" value="UniProtKB-SubCell"/>
</dbReference>
<protein>
    <submittedName>
        <fullName evidence="10">ABC transporter permease</fullName>
    </submittedName>
</protein>
<gene>
    <name evidence="10" type="ORF">NS331_06610</name>
</gene>
<evidence type="ECO:0000256" key="4">
    <source>
        <dbReference type="ARBA" id="ARBA00022692"/>
    </source>
</evidence>
<evidence type="ECO:0000313" key="11">
    <source>
        <dbReference type="Proteomes" id="UP000072741"/>
    </source>
</evidence>
<dbReference type="EMBL" id="LDSL01000043">
    <property type="protein sequence ID" value="KTT24115.1"/>
    <property type="molecule type" value="Genomic_DNA"/>
</dbReference>
<keyword evidence="3" id="KW-1003">Cell membrane</keyword>
<feature type="transmembrane region" description="Helical" evidence="9">
    <location>
        <begin position="119"/>
        <end position="138"/>
    </location>
</feature>
<keyword evidence="6 9" id="KW-1133">Transmembrane helix</keyword>
<feature type="transmembrane region" description="Helical" evidence="9">
    <location>
        <begin position="248"/>
        <end position="273"/>
    </location>
</feature>
<evidence type="ECO:0000256" key="5">
    <source>
        <dbReference type="ARBA" id="ARBA00022970"/>
    </source>
</evidence>
<keyword evidence="4 9" id="KW-0812">Transmembrane</keyword>
<reference evidence="10 11" key="1">
    <citation type="journal article" date="2016" name="Front. Microbiol.">
        <title>Genomic Resource of Rice Seed Associated Bacteria.</title>
        <authorList>
            <person name="Midha S."/>
            <person name="Bansal K."/>
            <person name="Sharma S."/>
            <person name="Kumar N."/>
            <person name="Patil P.P."/>
            <person name="Chaudhry V."/>
            <person name="Patil P.B."/>
        </authorList>
    </citation>
    <scope>NUCLEOTIDE SEQUENCE [LARGE SCALE GENOMIC DNA]</scope>
    <source>
        <strain evidence="10 11">NS331</strain>
    </source>
</reference>
<organism evidence="10 11">
    <name type="scientific">Pseudacidovorax intermedius</name>
    <dbReference type="NCBI Taxonomy" id="433924"/>
    <lineage>
        <taxon>Bacteria</taxon>
        <taxon>Pseudomonadati</taxon>
        <taxon>Pseudomonadota</taxon>
        <taxon>Betaproteobacteria</taxon>
        <taxon>Burkholderiales</taxon>
        <taxon>Comamonadaceae</taxon>
        <taxon>Pseudacidovorax</taxon>
    </lineage>
</organism>
<dbReference type="InterPro" id="IPR052157">
    <property type="entry name" value="BCAA_transport_permease"/>
</dbReference>
<evidence type="ECO:0000313" key="10">
    <source>
        <dbReference type="EMBL" id="KTT24115.1"/>
    </source>
</evidence>
<feature type="transmembrane region" description="Helical" evidence="9">
    <location>
        <begin position="6"/>
        <end position="29"/>
    </location>
</feature>
<keyword evidence="11" id="KW-1185">Reference proteome</keyword>
<dbReference type="AlphaFoldDB" id="A0A147H2D0"/>
<evidence type="ECO:0000256" key="2">
    <source>
        <dbReference type="ARBA" id="ARBA00022448"/>
    </source>
</evidence>
<comment type="subcellular location">
    <subcellularLocation>
        <location evidence="1">Cell membrane</location>
        <topology evidence="1">Multi-pass membrane protein</topology>
    </subcellularLocation>
</comment>
<proteinExistence type="inferred from homology"/>
<evidence type="ECO:0000256" key="6">
    <source>
        <dbReference type="ARBA" id="ARBA00022989"/>
    </source>
</evidence>
<keyword evidence="5" id="KW-0029">Amino-acid transport</keyword>
<feature type="transmembrane region" description="Helical" evidence="9">
    <location>
        <begin position="150"/>
        <end position="173"/>
    </location>
</feature>
<dbReference type="GO" id="GO:0006865">
    <property type="term" value="P:amino acid transport"/>
    <property type="evidence" value="ECO:0007669"/>
    <property type="project" value="UniProtKB-KW"/>
</dbReference>
<keyword evidence="2" id="KW-0813">Transport</keyword>
<accession>A0A147H2D0</accession>
<dbReference type="CDD" id="cd06582">
    <property type="entry name" value="TM_PBP1_LivH_like"/>
    <property type="match status" value="1"/>
</dbReference>
<dbReference type="PANTHER" id="PTHR11795">
    <property type="entry name" value="BRANCHED-CHAIN AMINO ACID TRANSPORT SYSTEM PERMEASE PROTEIN LIVH"/>
    <property type="match status" value="1"/>
</dbReference>
<dbReference type="Pfam" id="PF02653">
    <property type="entry name" value="BPD_transp_2"/>
    <property type="match status" value="1"/>
</dbReference>
<evidence type="ECO:0000256" key="8">
    <source>
        <dbReference type="ARBA" id="ARBA00037998"/>
    </source>
</evidence>
<feature type="transmembrane region" description="Helical" evidence="9">
    <location>
        <begin position="36"/>
        <end position="55"/>
    </location>
</feature>
<comment type="similarity">
    <text evidence="8">Belongs to the binding-protein-dependent transport system permease family. LivHM subfamily.</text>
</comment>
<dbReference type="RefSeq" id="WP_058641211.1">
    <property type="nucleotide sequence ID" value="NZ_LDSL01000043.1"/>
</dbReference>
<feature type="transmembrane region" description="Helical" evidence="9">
    <location>
        <begin position="61"/>
        <end position="83"/>
    </location>
</feature>
<keyword evidence="7 9" id="KW-0472">Membrane</keyword>
<name>A0A147H2D0_9BURK</name>
<dbReference type="OrthoDB" id="5293349at2"/>
<feature type="transmembrane region" description="Helical" evidence="9">
    <location>
        <begin position="279"/>
        <end position="306"/>
    </location>
</feature>
<evidence type="ECO:0000256" key="1">
    <source>
        <dbReference type="ARBA" id="ARBA00004651"/>
    </source>
</evidence>